<organism evidence="1 2">
    <name type="scientific">Caenorhabditis briggsae</name>
    <dbReference type="NCBI Taxonomy" id="6238"/>
    <lineage>
        <taxon>Eukaryota</taxon>
        <taxon>Metazoa</taxon>
        <taxon>Ecdysozoa</taxon>
        <taxon>Nematoda</taxon>
        <taxon>Chromadorea</taxon>
        <taxon>Rhabditida</taxon>
        <taxon>Rhabditina</taxon>
        <taxon>Rhabditomorpha</taxon>
        <taxon>Rhabditoidea</taxon>
        <taxon>Rhabditidae</taxon>
        <taxon>Peloderinae</taxon>
        <taxon>Caenorhabditis</taxon>
    </lineage>
</organism>
<sequence length="108" mass="12648">MTTRELVTKTRVQRNKRKRNLDLNFAPISDASRVGVAVVRGDGQCKVTSWAYRTQENTDKNKKKQRSRVDRLMCPRVALRLQSFLSSTQPMRRFFFFSGSTQCKYCTY</sequence>
<accession>A0AAE9F753</accession>
<dbReference type="Proteomes" id="UP000829354">
    <property type="component" value="Chromosome X"/>
</dbReference>
<name>A0AAE9F753_CAEBR</name>
<dbReference type="AlphaFoldDB" id="A0AAE9F753"/>
<proteinExistence type="predicted"/>
<dbReference type="EMBL" id="CP092625">
    <property type="protein sequence ID" value="UMM40089.1"/>
    <property type="molecule type" value="Genomic_DNA"/>
</dbReference>
<evidence type="ECO:0000313" key="1">
    <source>
        <dbReference type="EMBL" id="UMM40089.1"/>
    </source>
</evidence>
<gene>
    <name evidence="1" type="ORF">L5515_016859</name>
</gene>
<protein>
    <submittedName>
        <fullName evidence="1">Uncharacterized protein</fullName>
    </submittedName>
</protein>
<evidence type="ECO:0000313" key="2">
    <source>
        <dbReference type="Proteomes" id="UP000829354"/>
    </source>
</evidence>
<reference evidence="1 2" key="1">
    <citation type="submission" date="2022-04" db="EMBL/GenBank/DDBJ databases">
        <title>Chromosome-level reference genomes for two strains of Caenorhabditis briggsae: an improved platform for comparative genomics.</title>
        <authorList>
            <person name="Stevens L."/>
            <person name="Andersen E."/>
        </authorList>
    </citation>
    <scope>NUCLEOTIDE SEQUENCE [LARGE SCALE GENOMIC DNA]</scope>
    <source>
        <strain evidence="1">VX34</strain>
        <tissue evidence="1">Whole-organism</tissue>
    </source>
</reference>
<keyword evidence="2" id="KW-1185">Reference proteome</keyword>